<dbReference type="InterPro" id="IPR036097">
    <property type="entry name" value="HisK_dim/P_sf"/>
</dbReference>
<accession>A0A4Y6PSS5</accession>
<dbReference type="FunFam" id="3.30.70.270:FF:000001">
    <property type="entry name" value="Diguanylate cyclase domain protein"/>
    <property type="match status" value="1"/>
</dbReference>
<dbReference type="Pfam" id="PF00990">
    <property type="entry name" value="GGDEF"/>
    <property type="match status" value="1"/>
</dbReference>
<dbReference type="SUPFAM" id="SSF47384">
    <property type="entry name" value="Homodimeric domain of signal transducing histidine kinase"/>
    <property type="match status" value="1"/>
</dbReference>
<dbReference type="PANTHER" id="PTHR45138">
    <property type="entry name" value="REGULATORY COMPONENTS OF SENSORY TRANSDUCTION SYSTEM"/>
    <property type="match status" value="1"/>
</dbReference>
<name>A0A4Y6PSS5_PERCE</name>
<feature type="region of interest" description="Disordered" evidence="1">
    <location>
        <begin position="1"/>
        <end position="34"/>
    </location>
</feature>
<reference evidence="3 4" key="1">
    <citation type="submission" date="2019-06" db="EMBL/GenBank/DDBJ databases">
        <title>Persicimonas caeni gen. nov., sp. nov., a predatory bacterium isolated from solar saltern.</title>
        <authorList>
            <person name="Wang S."/>
        </authorList>
    </citation>
    <scope>NUCLEOTIDE SEQUENCE [LARGE SCALE GENOMIC DNA]</scope>
    <source>
        <strain evidence="3 4">YN101</strain>
    </source>
</reference>
<accession>A0A5B8Y3E7</accession>
<dbReference type="Proteomes" id="UP000315995">
    <property type="component" value="Chromosome"/>
</dbReference>
<dbReference type="RefSeq" id="WP_141197654.1">
    <property type="nucleotide sequence ID" value="NZ_CP041186.1"/>
</dbReference>
<dbReference type="GO" id="GO:1902201">
    <property type="term" value="P:negative regulation of bacterial-type flagellum-dependent cell motility"/>
    <property type="evidence" value="ECO:0007669"/>
    <property type="project" value="TreeGrafter"/>
</dbReference>
<dbReference type="InterPro" id="IPR000160">
    <property type="entry name" value="GGDEF_dom"/>
</dbReference>
<dbReference type="Pfam" id="PF01590">
    <property type="entry name" value="GAF"/>
    <property type="match status" value="1"/>
</dbReference>
<dbReference type="SUPFAM" id="SSF55781">
    <property type="entry name" value="GAF domain-like"/>
    <property type="match status" value="1"/>
</dbReference>
<dbReference type="CDD" id="cd01949">
    <property type="entry name" value="GGDEF"/>
    <property type="match status" value="1"/>
</dbReference>
<gene>
    <name evidence="3" type="ORF">FIV42_10595</name>
</gene>
<dbReference type="InterPro" id="IPR043128">
    <property type="entry name" value="Rev_trsase/Diguanyl_cyclase"/>
</dbReference>
<dbReference type="InterPro" id="IPR029787">
    <property type="entry name" value="Nucleotide_cyclase"/>
</dbReference>
<evidence type="ECO:0000313" key="4">
    <source>
        <dbReference type="Proteomes" id="UP000315995"/>
    </source>
</evidence>
<dbReference type="PANTHER" id="PTHR45138:SF9">
    <property type="entry name" value="DIGUANYLATE CYCLASE DGCM-RELATED"/>
    <property type="match status" value="1"/>
</dbReference>
<dbReference type="GO" id="GO:0005886">
    <property type="term" value="C:plasma membrane"/>
    <property type="evidence" value="ECO:0007669"/>
    <property type="project" value="TreeGrafter"/>
</dbReference>
<dbReference type="AlphaFoldDB" id="A0A4Y6PSS5"/>
<keyword evidence="4" id="KW-1185">Reference proteome</keyword>
<dbReference type="OrthoDB" id="9759607at2"/>
<dbReference type="InterPro" id="IPR003018">
    <property type="entry name" value="GAF"/>
</dbReference>
<evidence type="ECO:0000259" key="2">
    <source>
        <dbReference type="PROSITE" id="PS50887"/>
    </source>
</evidence>
<dbReference type="Pfam" id="PF00512">
    <property type="entry name" value="HisKA"/>
    <property type="match status" value="1"/>
</dbReference>
<evidence type="ECO:0000256" key="1">
    <source>
        <dbReference type="SAM" id="MobiDB-lite"/>
    </source>
</evidence>
<dbReference type="Gene3D" id="3.30.450.40">
    <property type="match status" value="1"/>
</dbReference>
<evidence type="ECO:0000313" key="3">
    <source>
        <dbReference type="EMBL" id="QDG51169.1"/>
    </source>
</evidence>
<dbReference type="InterPro" id="IPR029016">
    <property type="entry name" value="GAF-like_dom_sf"/>
</dbReference>
<dbReference type="Gene3D" id="3.30.70.270">
    <property type="match status" value="1"/>
</dbReference>
<feature type="compositionally biased region" description="Basic and acidic residues" evidence="1">
    <location>
        <begin position="1"/>
        <end position="14"/>
    </location>
</feature>
<dbReference type="PROSITE" id="PS50887">
    <property type="entry name" value="GGDEF"/>
    <property type="match status" value="1"/>
</dbReference>
<dbReference type="SUPFAM" id="SSF55073">
    <property type="entry name" value="Nucleotide cyclase"/>
    <property type="match status" value="1"/>
</dbReference>
<organism evidence="3 4">
    <name type="scientific">Persicimonas caeni</name>
    <dbReference type="NCBI Taxonomy" id="2292766"/>
    <lineage>
        <taxon>Bacteria</taxon>
        <taxon>Deltaproteobacteria</taxon>
        <taxon>Bradymonadales</taxon>
        <taxon>Bradymonadaceae</taxon>
        <taxon>Persicimonas</taxon>
    </lineage>
</organism>
<dbReference type="GO" id="GO:0000155">
    <property type="term" value="F:phosphorelay sensor kinase activity"/>
    <property type="evidence" value="ECO:0007669"/>
    <property type="project" value="InterPro"/>
</dbReference>
<dbReference type="GO" id="GO:0052621">
    <property type="term" value="F:diguanylate cyclase activity"/>
    <property type="evidence" value="ECO:0007669"/>
    <property type="project" value="TreeGrafter"/>
</dbReference>
<dbReference type="EMBL" id="CP041186">
    <property type="protein sequence ID" value="QDG51169.1"/>
    <property type="molecule type" value="Genomic_DNA"/>
</dbReference>
<sequence>MSDTKNKPDKEGGEWSRQTSLSGLVDAPESSPGVEPEYLAKLSHRMRNAMNVIVGYSELVAEVLVSEESGLERELGKIVDSAHDMVELVGDIEKAIETARARQERADVTRRLAERLNQALTPDQFVHSVVDSLGDLFACDWVELWLEDQGTLTCVGASPRLPEPCAPVPSAAQNRLFAPLFSGERTHEVSGAAAVDALRELYGEAEVGEWVAARIDHDDELLGALVLRAEDAVRLGEQKLRSLEPVCAQLGIALGRSRRFDQLVNRAHRDPLTGYLNRRRFFELASAGLTGAQAADETIALLMLDIDHFKDFNDTFGHQLGDEVLKLVSRSCAGQLRDTDLFGRFGGEEFIVLARHVDSAQTAHLIAERLRNAVASLGIAQQDQLLSVTVSIGYALSEPGAELDELIGRADSALYAAKHQGRNRVVQYADVNDTLEM</sequence>
<dbReference type="InterPro" id="IPR003661">
    <property type="entry name" value="HisK_dim/P_dom"/>
</dbReference>
<protein>
    <submittedName>
        <fullName evidence="3">Diguanylate cyclase</fullName>
    </submittedName>
</protein>
<dbReference type="CDD" id="cd00082">
    <property type="entry name" value="HisKA"/>
    <property type="match status" value="1"/>
</dbReference>
<dbReference type="SMART" id="SM00267">
    <property type="entry name" value="GGDEF"/>
    <property type="match status" value="1"/>
</dbReference>
<proteinExistence type="predicted"/>
<dbReference type="GO" id="GO:0043709">
    <property type="term" value="P:cell adhesion involved in single-species biofilm formation"/>
    <property type="evidence" value="ECO:0007669"/>
    <property type="project" value="TreeGrafter"/>
</dbReference>
<dbReference type="InterPro" id="IPR050469">
    <property type="entry name" value="Diguanylate_Cyclase"/>
</dbReference>
<feature type="domain" description="GGDEF" evidence="2">
    <location>
        <begin position="297"/>
        <end position="430"/>
    </location>
</feature>
<dbReference type="NCBIfam" id="TIGR00254">
    <property type="entry name" value="GGDEF"/>
    <property type="match status" value="1"/>
</dbReference>